<name>A0AAE0XVE3_9GAST</name>
<dbReference type="FunFam" id="1.10.340.70:FF:000003">
    <property type="entry name" value="Protein CBG25708"/>
    <property type="match status" value="1"/>
</dbReference>
<dbReference type="EMBL" id="JAWDGP010007472">
    <property type="protein sequence ID" value="KAK3716572.1"/>
    <property type="molecule type" value="Genomic_DNA"/>
</dbReference>
<dbReference type="SUPFAM" id="SSF53098">
    <property type="entry name" value="Ribonuclease H-like"/>
    <property type="match status" value="1"/>
</dbReference>
<evidence type="ECO:0000259" key="2">
    <source>
        <dbReference type="PROSITE" id="PS50994"/>
    </source>
</evidence>
<feature type="domain" description="Integrase catalytic" evidence="2">
    <location>
        <begin position="254"/>
        <end position="356"/>
    </location>
</feature>
<dbReference type="GO" id="GO:0003676">
    <property type="term" value="F:nucleic acid binding"/>
    <property type="evidence" value="ECO:0007669"/>
    <property type="project" value="InterPro"/>
</dbReference>
<dbReference type="InterPro" id="IPR036397">
    <property type="entry name" value="RNaseH_sf"/>
</dbReference>
<evidence type="ECO:0000256" key="1">
    <source>
        <dbReference type="SAM" id="MobiDB-lite"/>
    </source>
</evidence>
<dbReference type="InterPro" id="IPR041588">
    <property type="entry name" value="Integrase_H2C2"/>
</dbReference>
<dbReference type="PANTHER" id="PTHR37984">
    <property type="entry name" value="PROTEIN CBG26694"/>
    <property type="match status" value="1"/>
</dbReference>
<reference evidence="3" key="1">
    <citation type="journal article" date="2023" name="G3 (Bethesda)">
        <title>A reference genome for the long-term kleptoplast-retaining sea slug Elysia crispata morphotype clarki.</title>
        <authorList>
            <person name="Eastman K.E."/>
            <person name="Pendleton A.L."/>
            <person name="Shaikh M.A."/>
            <person name="Suttiyut T."/>
            <person name="Ogas R."/>
            <person name="Tomko P."/>
            <person name="Gavelis G."/>
            <person name="Widhalm J.R."/>
            <person name="Wisecaver J.H."/>
        </authorList>
    </citation>
    <scope>NUCLEOTIDE SEQUENCE</scope>
    <source>
        <strain evidence="3">ECLA1</strain>
    </source>
</reference>
<dbReference type="Proteomes" id="UP001283361">
    <property type="component" value="Unassembled WGS sequence"/>
</dbReference>
<feature type="compositionally biased region" description="Polar residues" evidence="1">
    <location>
        <begin position="353"/>
        <end position="362"/>
    </location>
</feature>
<feature type="region of interest" description="Disordered" evidence="1">
    <location>
        <begin position="305"/>
        <end position="324"/>
    </location>
</feature>
<protein>
    <recommendedName>
        <fullName evidence="2">Integrase catalytic domain-containing protein</fullName>
    </recommendedName>
</protein>
<organism evidence="3 4">
    <name type="scientific">Elysia crispata</name>
    <name type="common">lettuce slug</name>
    <dbReference type="NCBI Taxonomy" id="231223"/>
    <lineage>
        <taxon>Eukaryota</taxon>
        <taxon>Metazoa</taxon>
        <taxon>Spiralia</taxon>
        <taxon>Lophotrochozoa</taxon>
        <taxon>Mollusca</taxon>
        <taxon>Gastropoda</taxon>
        <taxon>Heterobranchia</taxon>
        <taxon>Euthyneura</taxon>
        <taxon>Panpulmonata</taxon>
        <taxon>Sacoglossa</taxon>
        <taxon>Placobranchoidea</taxon>
        <taxon>Plakobranchidae</taxon>
        <taxon>Elysia</taxon>
    </lineage>
</organism>
<comment type="caution">
    <text evidence="3">The sequence shown here is derived from an EMBL/GenBank/DDBJ whole genome shotgun (WGS) entry which is preliminary data.</text>
</comment>
<dbReference type="InterPro" id="IPR001584">
    <property type="entry name" value="Integrase_cat-core"/>
</dbReference>
<dbReference type="InterPro" id="IPR012337">
    <property type="entry name" value="RNaseH-like_sf"/>
</dbReference>
<dbReference type="Pfam" id="PF17921">
    <property type="entry name" value="Integrase_H2C2"/>
    <property type="match status" value="1"/>
</dbReference>
<sequence length="417" mass="48808">MSKELSKLPPRIQRFRLRLTRFSPEVKHVSGKSQITADTLSRASTRGPCKTDLDLYDDVLALSDQTIKSLPVTPGRLMEIITKQKADPEILEVRRFCTTRWPAYMPENTLLKQYWTNQQHFTIVNDLLLYNDRIVIPRDLRLDILNRLHESHLGINKCKALAQTSVWWPNISSQIEDMVRKCQTCAKLRPEVREPLLPSSIPERPWIRVAMDLFDYKGNTYLVVTDYYSRKPFFFMCHQQTQVHICHPWHTDNVISDNGPQFASTEFRKFAQEWGFVHTTSSPRYPQSNGAAERVDIHGKENRYKESQQQNFNQRHRAKELPELDPGDTIYIKDLKREAVVVEQHHSPRSYLVRTSQQTTPLRRNRRHLVATPREQPPTTERDETPTIPRNTPSPNRPDYHTSKCGRTIRPPDRLDL</sequence>
<dbReference type="GO" id="GO:0015074">
    <property type="term" value="P:DNA integration"/>
    <property type="evidence" value="ECO:0007669"/>
    <property type="project" value="InterPro"/>
</dbReference>
<dbReference type="InterPro" id="IPR050951">
    <property type="entry name" value="Retrovirus_Pol_polyprotein"/>
</dbReference>
<dbReference type="Gene3D" id="1.10.340.70">
    <property type="match status" value="1"/>
</dbReference>
<keyword evidence="4" id="KW-1185">Reference proteome</keyword>
<evidence type="ECO:0000313" key="4">
    <source>
        <dbReference type="Proteomes" id="UP001283361"/>
    </source>
</evidence>
<dbReference type="PROSITE" id="PS50994">
    <property type="entry name" value="INTEGRASE"/>
    <property type="match status" value="1"/>
</dbReference>
<dbReference type="Gene3D" id="3.30.420.10">
    <property type="entry name" value="Ribonuclease H-like superfamily/Ribonuclease H"/>
    <property type="match status" value="1"/>
</dbReference>
<feature type="region of interest" description="Disordered" evidence="1">
    <location>
        <begin position="345"/>
        <end position="417"/>
    </location>
</feature>
<accession>A0AAE0XVE3</accession>
<proteinExistence type="predicted"/>
<dbReference type="PANTHER" id="PTHR37984:SF9">
    <property type="entry name" value="INTEGRASE CATALYTIC DOMAIN-CONTAINING PROTEIN"/>
    <property type="match status" value="1"/>
</dbReference>
<gene>
    <name evidence="3" type="ORF">RRG08_039367</name>
</gene>
<dbReference type="AlphaFoldDB" id="A0AAE0XVE3"/>
<evidence type="ECO:0000313" key="3">
    <source>
        <dbReference type="EMBL" id="KAK3716572.1"/>
    </source>
</evidence>